<dbReference type="GeneID" id="1466198"/>
<dbReference type="OMA" id="MIFVVIE"/>
<comment type="subcellular location">
    <subcellularLocation>
        <location evidence="1">Membrane</location>
        <topology evidence="1">Multi-pass membrane protein</topology>
    </subcellularLocation>
</comment>
<dbReference type="EMBL" id="DUJP01000033">
    <property type="protein sequence ID" value="HII47809.1"/>
    <property type="molecule type" value="Genomic_DNA"/>
</dbReference>
<dbReference type="RefSeq" id="WP_011009529.1">
    <property type="nucleotide sequence ID" value="NZ_DUJP01000033.1"/>
</dbReference>
<dbReference type="PANTHER" id="PTHR11040">
    <property type="entry name" value="ZINC/IRON TRANSPORTER"/>
    <property type="match status" value="1"/>
</dbReference>
<evidence type="ECO:0000256" key="4">
    <source>
        <dbReference type="ARBA" id="ARBA00023136"/>
    </source>
</evidence>
<evidence type="ECO:0000313" key="8">
    <source>
        <dbReference type="Proteomes" id="UP000256877"/>
    </source>
</evidence>
<dbReference type="PANTHER" id="PTHR11040:SF70">
    <property type="entry name" value="OS05G0316100 PROTEIN"/>
    <property type="match status" value="1"/>
</dbReference>
<feature type="transmembrane region" description="Helical" evidence="5">
    <location>
        <begin position="225"/>
        <end position="244"/>
    </location>
</feature>
<keyword evidence="2 5" id="KW-0812">Transmembrane</keyword>
<keyword evidence="4 5" id="KW-0472">Membrane</keyword>
<feature type="transmembrane region" description="Helical" evidence="5">
    <location>
        <begin position="163"/>
        <end position="185"/>
    </location>
</feature>
<dbReference type="Pfam" id="PF02535">
    <property type="entry name" value="Zip"/>
    <property type="match status" value="1"/>
</dbReference>
<feature type="transmembrane region" description="Helical" evidence="5">
    <location>
        <begin position="59"/>
        <end position="82"/>
    </location>
</feature>
<gene>
    <name evidence="7" type="ORF">CGL52_08670</name>
    <name evidence="6" type="ORF">HA333_10340</name>
</gene>
<feature type="transmembrane region" description="Helical" evidence="5">
    <location>
        <begin position="6"/>
        <end position="25"/>
    </location>
</feature>
<evidence type="ECO:0000313" key="6">
    <source>
        <dbReference type="EMBL" id="HII47809.1"/>
    </source>
</evidence>
<keyword evidence="3 5" id="KW-1133">Transmembrane helix</keyword>
<dbReference type="EMBL" id="NMUF01000023">
    <property type="protein sequence ID" value="RFA97660.1"/>
    <property type="molecule type" value="Genomic_DNA"/>
</dbReference>
<dbReference type="GO" id="GO:0005385">
    <property type="term" value="F:zinc ion transmembrane transporter activity"/>
    <property type="evidence" value="ECO:0007669"/>
    <property type="project" value="TreeGrafter"/>
</dbReference>
<dbReference type="Proteomes" id="UP000256877">
    <property type="component" value="Unassembled WGS sequence"/>
</dbReference>
<dbReference type="OrthoDB" id="11839at2157"/>
<evidence type="ECO:0000256" key="1">
    <source>
        <dbReference type="ARBA" id="ARBA00004141"/>
    </source>
</evidence>
<feature type="transmembrane region" description="Helical" evidence="5">
    <location>
        <begin position="32"/>
        <end position="53"/>
    </location>
</feature>
<dbReference type="InterPro" id="IPR003689">
    <property type="entry name" value="ZIP"/>
</dbReference>
<dbReference type="Proteomes" id="UP000651120">
    <property type="component" value="Unassembled WGS sequence"/>
</dbReference>
<proteinExistence type="predicted"/>
<dbReference type="AlphaFoldDB" id="A0A371R2C4"/>
<reference evidence="6" key="2">
    <citation type="journal article" date="2020" name="bioRxiv">
        <title>A rank-normalized archaeal taxonomy based on genome phylogeny resolves widespread incomplete and uneven classifications.</title>
        <authorList>
            <person name="Rinke C."/>
            <person name="Chuvochina M."/>
            <person name="Mussig A.J."/>
            <person name="Chaumeil P.-A."/>
            <person name="Waite D.W."/>
            <person name="Whitman W.B."/>
            <person name="Parks D.H."/>
            <person name="Hugenholtz P."/>
        </authorList>
    </citation>
    <scope>NUCLEOTIDE SEQUENCE</scope>
    <source>
        <strain evidence="6">UBA8839</strain>
    </source>
</reference>
<accession>A0A371R2C4</accession>
<dbReference type="GO" id="GO:0016020">
    <property type="term" value="C:membrane"/>
    <property type="evidence" value="ECO:0007669"/>
    <property type="project" value="UniProtKB-SubCell"/>
</dbReference>
<reference evidence="7 8" key="1">
    <citation type="submission" date="2017-07" db="EMBL/GenBank/DDBJ databases">
        <title>Draft genome sequence of aerobic hyperthermophilic archaea, Pyrobaculum aerophilum YKB31 and YKB32.</title>
        <authorList>
            <person name="Mochizuki T."/>
            <person name="Berliner A.J."/>
            <person name="Yoshida-Takashima Y."/>
            <person name="Takaki Y."/>
            <person name="Nunoura T."/>
            <person name="Takai K."/>
        </authorList>
    </citation>
    <scope>NUCLEOTIDE SEQUENCE [LARGE SCALE GENOMIC DNA]</scope>
    <source>
        <strain evidence="7 8">YKB32</strain>
    </source>
</reference>
<name>A0A371R2C4_9CREN</name>
<feature type="transmembrane region" description="Helical" evidence="5">
    <location>
        <begin position="134"/>
        <end position="156"/>
    </location>
</feature>
<evidence type="ECO:0000256" key="3">
    <source>
        <dbReference type="ARBA" id="ARBA00022989"/>
    </source>
</evidence>
<protein>
    <submittedName>
        <fullName evidence="7">ZIP family metal transporter</fullName>
    </submittedName>
</protein>
<comment type="caution">
    <text evidence="7">The sequence shown here is derived from an EMBL/GenBank/DDBJ whole genome shotgun (WGS) entry which is preliminary data.</text>
</comment>
<evidence type="ECO:0000256" key="2">
    <source>
        <dbReference type="ARBA" id="ARBA00022692"/>
    </source>
</evidence>
<organism evidence="7 8">
    <name type="scientific">Pyrobaculum aerophilum</name>
    <dbReference type="NCBI Taxonomy" id="13773"/>
    <lineage>
        <taxon>Archaea</taxon>
        <taxon>Thermoproteota</taxon>
        <taxon>Thermoprotei</taxon>
        <taxon>Thermoproteales</taxon>
        <taxon>Thermoproteaceae</taxon>
        <taxon>Pyrobaculum</taxon>
    </lineage>
</organism>
<evidence type="ECO:0000313" key="7">
    <source>
        <dbReference type="EMBL" id="RFA97660.1"/>
    </source>
</evidence>
<feature type="transmembrane region" description="Helical" evidence="5">
    <location>
        <begin position="103"/>
        <end position="128"/>
    </location>
</feature>
<feature type="transmembrane region" description="Helical" evidence="5">
    <location>
        <begin position="191"/>
        <end position="213"/>
    </location>
</feature>
<evidence type="ECO:0000256" key="5">
    <source>
        <dbReference type="SAM" id="Phobius"/>
    </source>
</evidence>
<sequence length="246" mass="25601">MDPLLLHSLIVTGGTLLGVASGVLVKREEKWINFGLGFTGGVMLVASFTSLIIPGVEGWGFWQVGIGIVLGVFLINFLNAVIPHEHLVKGYEGPQALLGRLKRSWLIALAITIHNIPEGLAVGVSTAYDVELGLITAVAIAVQDVPEGVAVVLPLLQFNTLRIPLLVGVLSALVEGGAVIASGAASSALPAALGLAMGIAGGAMIYVTVAELYPDIYAEGKDKKYPTYGFVAGTLLMLFLDTTLGK</sequence>